<dbReference type="KEGG" id="pasa:BAOM_4085"/>
<gene>
    <name evidence="2" type="primary">cotS</name>
    <name evidence="2" type="ORF">BAOM_4085</name>
</gene>
<dbReference type="RefSeq" id="WP_127761619.1">
    <property type="nucleotide sequence ID" value="NZ_CP026095.1"/>
</dbReference>
<dbReference type="EMBL" id="CP026095">
    <property type="protein sequence ID" value="AZV44692.1"/>
    <property type="molecule type" value="Genomic_DNA"/>
</dbReference>
<evidence type="ECO:0000259" key="1">
    <source>
        <dbReference type="Pfam" id="PF01636"/>
    </source>
</evidence>
<accession>A0A3Q9RQY3</accession>
<dbReference type="NCBIfam" id="TIGR02906">
    <property type="entry name" value="spore_CotS"/>
    <property type="match status" value="1"/>
</dbReference>
<dbReference type="InterPro" id="IPR047175">
    <property type="entry name" value="CotS-like"/>
</dbReference>
<dbReference type="AlphaFoldDB" id="A0A3Q9RQY3"/>
<keyword evidence="2" id="KW-0167">Capsid protein</keyword>
<keyword evidence="2" id="KW-0946">Virion</keyword>
<dbReference type="SUPFAM" id="SSF56112">
    <property type="entry name" value="Protein kinase-like (PK-like)"/>
    <property type="match status" value="1"/>
</dbReference>
<evidence type="ECO:0000313" key="3">
    <source>
        <dbReference type="Proteomes" id="UP000283095"/>
    </source>
</evidence>
<dbReference type="Proteomes" id="UP000283095">
    <property type="component" value="Chromosome"/>
</dbReference>
<dbReference type="Gene3D" id="3.30.200.20">
    <property type="entry name" value="Phosphorylase Kinase, domain 1"/>
    <property type="match status" value="1"/>
</dbReference>
<dbReference type="InterPro" id="IPR011009">
    <property type="entry name" value="Kinase-like_dom_sf"/>
</dbReference>
<dbReference type="PANTHER" id="PTHR39179">
    <property type="entry name" value="SPORE COAT PROTEIN I"/>
    <property type="match status" value="1"/>
</dbReference>
<feature type="domain" description="Aminoglycoside phosphotransferase" evidence="1">
    <location>
        <begin position="35"/>
        <end position="256"/>
    </location>
</feature>
<dbReference type="InterPro" id="IPR002575">
    <property type="entry name" value="Aminoglycoside_PTrfase"/>
</dbReference>
<dbReference type="PANTHER" id="PTHR39179:SF1">
    <property type="entry name" value="SPORE COAT PROTEIN I"/>
    <property type="match status" value="1"/>
</dbReference>
<proteinExistence type="predicted"/>
<reference evidence="2 3" key="1">
    <citation type="submission" date="2018-01" db="EMBL/GenBank/DDBJ databases">
        <title>Bacillus asahii Genome sequencing and assembly.</title>
        <authorList>
            <person name="Jiang H."/>
            <person name="Feng Y."/>
            <person name="Zhao F."/>
            <person name="Lin X."/>
        </authorList>
    </citation>
    <scope>NUCLEOTIDE SEQUENCE [LARGE SCALE GENOMIC DNA]</scope>
    <source>
        <strain evidence="2 3">OM18</strain>
    </source>
</reference>
<protein>
    <submittedName>
        <fullName evidence="2">Spore coat protein S</fullName>
    </submittedName>
</protein>
<dbReference type="InterPro" id="IPR014255">
    <property type="entry name" value="Spore_coat_CotS"/>
</dbReference>
<organism evidence="2 3">
    <name type="scientific">Peribacillus asahii</name>
    <dbReference type="NCBI Taxonomy" id="228899"/>
    <lineage>
        <taxon>Bacteria</taxon>
        <taxon>Bacillati</taxon>
        <taxon>Bacillota</taxon>
        <taxon>Bacilli</taxon>
        <taxon>Bacillales</taxon>
        <taxon>Bacillaceae</taxon>
        <taxon>Peribacillus</taxon>
    </lineage>
</organism>
<evidence type="ECO:0000313" key="2">
    <source>
        <dbReference type="EMBL" id="AZV44692.1"/>
    </source>
</evidence>
<dbReference type="GO" id="GO:0042601">
    <property type="term" value="C:endospore-forming forespore"/>
    <property type="evidence" value="ECO:0007669"/>
    <property type="project" value="TreeGrafter"/>
</dbReference>
<dbReference type="Gene3D" id="3.90.1200.10">
    <property type="match status" value="1"/>
</dbReference>
<dbReference type="Pfam" id="PF01636">
    <property type="entry name" value="APH"/>
    <property type="match status" value="1"/>
</dbReference>
<name>A0A3Q9RQY3_9BACI</name>
<dbReference type="OrthoDB" id="9771902at2"/>
<sequence>MDTIFSEVVKSVIAYYPVEVKNIYLLSFKGKKAVWSIETDIGELIIKKVPFDEDHITFMVHAIDYLRDNGIYTPSVIKAHSGEGFVKVDGEYFVVFEAVHGRSPEYEYENELLMILKGMAAFHQASKGIESPTGKFPSFLLTEWKSDLKRRYERLVQLKEQRLQATDHNEFDRQFLLHVDTFLQQCQTSISMLNDPTFDQWVEETKVTKSLCHQDYAAGNLAIGSDGNLYVYDMDSLTVDLPIRDMRKILNKVMKKETAWDLERMIKMMKAYQEVHPLTKEQYHILAADILFPHLFYGQVTKYYDKREAKWTLQKHISRIKDMAATEISKEKVVQDFLTRLDEVVQNG</sequence>